<reference evidence="3" key="1">
    <citation type="submission" date="2023-04" db="EMBL/GenBank/DDBJ databases">
        <title>Colletotrichum limetticola genome sequence.</title>
        <authorList>
            <person name="Baroncelli R."/>
        </authorList>
    </citation>
    <scope>NUCLEOTIDE SEQUENCE</scope>
    <source>
        <strain evidence="3">KLA-Anderson</strain>
    </source>
</reference>
<accession>A0ABQ9PXR8</accession>
<sequence length="107" mass="13050">MVDQILGRWGRKLFFLRWMDGTCSWEPRENLLDDNLIETFEEEYEGFEKGVQVLNTRFRKGKTEYQIHWDGRPHEEDTWVAEKYMSLKLVHKHKPPAKTQKRKRKRA</sequence>
<dbReference type="SUPFAM" id="SSF54160">
    <property type="entry name" value="Chromo domain-like"/>
    <property type="match status" value="2"/>
</dbReference>
<dbReference type="InterPro" id="IPR000953">
    <property type="entry name" value="Chromo/chromo_shadow_dom"/>
</dbReference>
<dbReference type="InterPro" id="IPR016197">
    <property type="entry name" value="Chromo-like_dom_sf"/>
</dbReference>
<name>A0ABQ9PXR8_9PEZI</name>
<evidence type="ECO:0000256" key="1">
    <source>
        <dbReference type="ARBA" id="ARBA00011353"/>
    </source>
</evidence>
<evidence type="ECO:0000259" key="2">
    <source>
        <dbReference type="PROSITE" id="PS50013"/>
    </source>
</evidence>
<dbReference type="CDD" id="cd00024">
    <property type="entry name" value="CD_CSD"/>
    <property type="match status" value="1"/>
</dbReference>
<comment type="caution">
    <text evidence="3">The sequence shown here is derived from an EMBL/GenBank/DDBJ whole genome shotgun (WGS) entry which is preliminary data.</text>
</comment>
<feature type="domain" description="Chromo" evidence="2">
    <location>
        <begin position="45"/>
        <end position="107"/>
    </location>
</feature>
<dbReference type="PROSITE" id="PS50013">
    <property type="entry name" value="CHROMO_2"/>
    <property type="match status" value="1"/>
</dbReference>
<protein>
    <submittedName>
        <fullName evidence="3">DUF3435 domain protein</fullName>
    </submittedName>
</protein>
<dbReference type="SMART" id="SM00298">
    <property type="entry name" value="CHROMO"/>
    <property type="match status" value="2"/>
</dbReference>
<organism evidence="3 4">
    <name type="scientific">Colletotrichum limetticola</name>
    <dbReference type="NCBI Taxonomy" id="1209924"/>
    <lineage>
        <taxon>Eukaryota</taxon>
        <taxon>Fungi</taxon>
        <taxon>Dikarya</taxon>
        <taxon>Ascomycota</taxon>
        <taxon>Pezizomycotina</taxon>
        <taxon>Sordariomycetes</taxon>
        <taxon>Hypocreomycetidae</taxon>
        <taxon>Glomerellales</taxon>
        <taxon>Glomerellaceae</taxon>
        <taxon>Colletotrichum</taxon>
        <taxon>Colletotrichum acutatum species complex</taxon>
    </lineage>
</organism>
<comment type="subunit">
    <text evidence="1">Component of the NuA4 histone acetyltransferase complex.</text>
</comment>
<dbReference type="Pfam" id="PF00385">
    <property type="entry name" value="Chromo"/>
    <property type="match status" value="1"/>
</dbReference>
<dbReference type="Gene3D" id="2.40.50.40">
    <property type="match status" value="2"/>
</dbReference>
<gene>
    <name evidence="3" type="ORF">CLIM01_06275</name>
</gene>
<dbReference type="InterPro" id="IPR023780">
    <property type="entry name" value="Chromo_domain"/>
</dbReference>
<keyword evidence="4" id="KW-1185">Reference proteome</keyword>
<evidence type="ECO:0000313" key="3">
    <source>
        <dbReference type="EMBL" id="KAK0376341.1"/>
    </source>
</evidence>
<dbReference type="Proteomes" id="UP001169217">
    <property type="component" value="Unassembled WGS sequence"/>
</dbReference>
<evidence type="ECO:0000313" key="4">
    <source>
        <dbReference type="Proteomes" id="UP001169217"/>
    </source>
</evidence>
<proteinExistence type="predicted"/>
<dbReference type="EMBL" id="JARUPT010000168">
    <property type="protein sequence ID" value="KAK0376341.1"/>
    <property type="molecule type" value="Genomic_DNA"/>
</dbReference>